<evidence type="ECO:0000256" key="1">
    <source>
        <dbReference type="SAM" id="Coils"/>
    </source>
</evidence>
<feature type="coiled-coil region" evidence="1">
    <location>
        <begin position="438"/>
        <end position="688"/>
    </location>
</feature>
<evidence type="ECO:0000313" key="2">
    <source>
        <dbReference type="EMBL" id="CAD8069017.1"/>
    </source>
</evidence>
<dbReference type="EMBL" id="CAJJDM010000043">
    <property type="protein sequence ID" value="CAD8069017.1"/>
    <property type="molecule type" value="Genomic_DNA"/>
</dbReference>
<reference evidence="2" key="1">
    <citation type="submission" date="2021-01" db="EMBL/GenBank/DDBJ databases">
        <authorList>
            <consortium name="Genoscope - CEA"/>
            <person name="William W."/>
        </authorList>
    </citation>
    <scope>NUCLEOTIDE SEQUENCE</scope>
</reference>
<dbReference type="AlphaFoldDB" id="A0A8S1LMP4"/>
<gene>
    <name evidence="2" type="ORF">PPRIM_AZ9-3.1.T0430155</name>
</gene>
<name>A0A8S1LMP4_PARPR</name>
<keyword evidence="1" id="KW-0175">Coiled coil</keyword>
<keyword evidence="3" id="KW-1185">Reference proteome</keyword>
<comment type="caution">
    <text evidence="2">The sequence shown here is derived from an EMBL/GenBank/DDBJ whole genome shotgun (WGS) entry which is preliminary data.</text>
</comment>
<sequence>MYDARQTYFDKDSSLHNISNLSDKKDYHFYQRDLLAELNHSQQRLTVQELENKVVMLATENERLLSQLNDKNREIELLQEEQRMLQNAYQQQKDERYRTIENRTTKMIYENEKVVLMNQSLQIQLEELSYQYESLQKKFQVETEIIEQKWKAHYGELYEQQNKNLTANIEKLLNELKQNSDLIQSYEEKLKSYSKELQIAKEQIDYKDKKGNELLNNNQQITNIIEQQDAVIKKNTEKIQQLQIQLEQQINENRQQKQKLINYEKDIENRRIKYEELIIQFEELKLLEKEERLQLEKNEQEFQQYKIEINQMKSNLNELNRNHKLQNQENQHNYNKEINNLKKQVQQVIMENEDLQKLLNQTRQNLNYEITKTNNLEKQLADNAQEIITKEQQLLMQYKELEAQKLKFDKLFQENTSYLKQQQNQFDIKLLQNQQQNKLQTEQILLQKNKEINNLNEKINVLLQKIDEQTSYIQQLTYQSNMKGEEIEETRPQIQSLRNELHRLQQLTVEQSNEIDNWKLKTIRMEENYEMQNKDQLEKLQRFQDEIQQLQTKLNKLQEENIKITNNLQETLSNLNQIQQLLSETHQQLKFAENKIEIQSQELVETIQLREQMNLLKEKHQKEIEALKKAVDSSLKVKIEKEIAQEREKLENYSQQITLEKRGLENVIQNLNTENQLLKTEIMQQQEYFKLQVQDLIVDQQKHLINIDHVYKLELKGLSEAQQIQYNSFVAHLHSQIASLIEENKNLKEQCQQWQQQLKKSEKQSSKLITEMECRVQSLKKDNSRLIDEKCQEKSKSRFLETQIKRSTPVREVRSSSTYVIGTPIRNRNGRQSVLREIDLINHYY</sequence>
<proteinExistence type="predicted"/>
<dbReference type="Proteomes" id="UP000688137">
    <property type="component" value="Unassembled WGS sequence"/>
</dbReference>
<dbReference type="OMA" id="NINCKLQ"/>
<protein>
    <submittedName>
        <fullName evidence="2">Uncharacterized protein</fullName>
    </submittedName>
</protein>
<feature type="coiled-coil region" evidence="1">
    <location>
        <begin position="730"/>
        <end position="789"/>
    </location>
</feature>
<feature type="coiled-coil region" evidence="1">
    <location>
        <begin position="47"/>
        <end position="404"/>
    </location>
</feature>
<organism evidence="2 3">
    <name type="scientific">Paramecium primaurelia</name>
    <dbReference type="NCBI Taxonomy" id="5886"/>
    <lineage>
        <taxon>Eukaryota</taxon>
        <taxon>Sar</taxon>
        <taxon>Alveolata</taxon>
        <taxon>Ciliophora</taxon>
        <taxon>Intramacronucleata</taxon>
        <taxon>Oligohymenophorea</taxon>
        <taxon>Peniculida</taxon>
        <taxon>Parameciidae</taxon>
        <taxon>Paramecium</taxon>
    </lineage>
</organism>
<accession>A0A8S1LMP4</accession>
<evidence type="ECO:0000313" key="3">
    <source>
        <dbReference type="Proteomes" id="UP000688137"/>
    </source>
</evidence>